<evidence type="ECO:0000313" key="7">
    <source>
        <dbReference type="Proteomes" id="UP000003163"/>
    </source>
</evidence>
<name>J9DTV3_EDHAE</name>
<dbReference type="OrthoDB" id="2603at2759"/>
<dbReference type="GO" id="GO:0004582">
    <property type="term" value="F:dolichyl-phosphate beta-D-mannosyltransferase activity"/>
    <property type="evidence" value="ECO:0007669"/>
    <property type="project" value="UniProtKB-UniRule"/>
</dbReference>
<dbReference type="EMBL" id="AFBI03000014">
    <property type="protein sequence ID" value="EJW04727.1"/>
    <property type="molecule type" value="Genomic_DNA"/>
</dbReference>
<dbReference type="InterPro" id="IPR001173">
    <property type="entry name" value="Glyco_trans_2-like"/>
</dbReference>
<dbReference type="InParanoid" id="J9DTV3"/>
<comment type="pathway">
    <text evidence="4">Protein modification; protein glycosylation.</text>
</comment>
<dbReference type="Gene3D" id="3.90.550.10">
    <property type="entry name" value="Spore Coat Polysaccharide Biosynthesis Protein SpsA, Chain A"/>
    <property type="match status" value="1"/>
</dbReference>
<comment type="similarity">
    <text evidence="1 4">Belongs to the glycosyltransferase 2 family.</text>
</comment>
<proteinExistence type="inferred from homology"/>
<dbReference type="CDD" id="cd06442">
    <property type="entry name" value="DPM1_like"/>
    <property type="match status" value="1"/>
</dbReference>
<accession>J9DTV3</accession>
<evidence type="ECO:0000256" key="1">
    <source>
        <dbReference type="ARBA" id="ARBA00006739"/>
    </source>
</evidence>
<dbReference type="OMA" id="SAWANFY"/>
<comment type="caution">
    <text evidence="6">The sequence shown here is derived from an EMBL/GenBank/DDBJ whole genome shotgun (WGS) entry which is preliminary data.</text>
</comment>
<dbReference type="GO" id="GO:0005789">
    <property type="term" value="C:endoplasmic reticulum membrane"/>
    <property type="evidence" value="ECO:0007669"/>
    <property type="project" value="TreeGrafter"/>
</dbReference>
<dbReference type="Proteomes" id="UP000003163">
    <property type="component" value="Unassembled WGS sequence"/>
</dbReference>
<dbReference type="Pfam" id="PF00535">
    <property type="entry name" value="Glycos_transf_2"/>
    <property type="match status" value="1"/>
</dbReference>
<evidence type="ECO:0000256" key="4">
    <source>
        <dbReference type="RuleBase" id="RU365083"/>
    </source>
</evidence>
<protein>
    <recommendedName>
        <fullName evidence="4">Dolichol-phosphate mannosyltransferase subunit 1</fullName>
        <ecNumber evidence="4">2.4.1.83</ecNumber>
    </recommendedName>
</protein>
<dbReference type="InterPro" id="IPR029044">
    <property type="entry name" value="Nucleotide-diphossugar_trans"/>
</dbReference>
<dbReference type="STRING" id="1003232.J9DTV3"/>
<evidence type="ECO:0000256" key="2">
    <source>
        <dbReference type="ARBA" id="ARBA00022676"/>
    </source>
</evidence>
<comment type="subunit">
    <text evidence="4">Component of the dolichol-phosphate mannose (DPM) synthase complex.</text>
</comment>
<reference evidence="6 7" key="1">
    <citation type="submission" date="2011-08" db="EMBL/GenBank/DDBJ databases">
        <authorList>
            <person name="Liu Z.J."/>
            <person name="Shi F.L."/>
            <person name="Lu J.Q."/>
            <person name="Li M."/>
            <person name="Wang Z.L."/>
        </authorList>
    </citation>
    <scope>NUCLEOTIDE SEQUENCE [LARGE SCALE GENOMIC DNA]</scope>
    <source>
        <strain evidence="6 7">USNM 41457</strain>
    </source>
</reference>
<sequence>MIDIILPTYNEKENIKPMLKMLAQVSKHLKIQFKIIIIDDNSPDKTHTEALKYKDKVHLKLIQRPRKMGLGSAYKDALLHCTSDFVLIMDVDLSHNPFDIIKMVNLQQKRDYDIVIGSRYLNTEKCGAVNWSLKRKIISRGANNLAQIMLNLKSSDVTGSFRLYKANVFRDLVKNVKSTGFSYQMEMLFLAEKIIAKSEKFLLFSVRECTGKVRWV</sequence>
<keyword evidence="3 4" id="KW-0808">Transferase</keyword>
<reference evidence="7" key="2">
    <citation type="submission" date="2015-07" db="EMBL/GenBank/DDBJ databases">
        <title>Contrasting host-pathogen interactions and genome evolution in two generalist and specialist microsporidian pathogens of mosquitoes.</title>
        <authorList>
            <consortium name="The Broad Institute Genomics Platform"/>
            <consortium name="The Broad Institute Genome Sequencing Center for Infectious Disease"/>
            <person name="Cuomo C.A."/>
            <person name="Sanscrainte N.D."/>
            <person name="Goldberg J.M."/>
            <person name="Heiman D."/>
            <person name="Young S."/>
            <person name="Zeng Q."/>
            <person name="Becnel J.J."/>
            <person name="Birren B.W."/>
        </authorList>
    </citation>
    <scope>NUCLEOTIDE SEQUENCE [LARGE SCALE GENOMIC DNA]</scope>
    <source>
        <strain evidence="7">USNM 41457</strain>
    </source>
</reference>
<organism evidence="6 7">
    <name type="scientific">Edhazardia aedis (strain USNM 41457)</name>
    <name type="common">Microsporidian parasite</name>
    <dbReference type="NCBI Taxonomy" id="1003232"/>
    <lineage>
        <taxon>Eukaryota</taxon>
        <taxon>Fungi</taxon>
        <taxon>Fungi incertae sedis</taxon>
        <taxon>Microsporidia</taxon>
        <taxon>Edhazardia</taxon>
    </lineage>
</organism>
<dbReference type="GO" id="GO:0006506">
    <property type="term" value="P:GPI anchor biosynthetic process"/>
    <property type="evidence" value="ECO:0007669"/>
    <property type="project" value="TreeGrafter"/>
</dbReference>
<dbReference type="UniPathway" id="UPA00378"/>
<keyword evidence="2 4" id="KW-0328">Glycosyltransferase</keyword>
<comment type="catalytic activity">
    <reaction evidence="4">
        <text>a di-trans,poly-cis-dolichyl phosphate + GDP-alpha-D-mannose = a di-trans,poly-cis-dolichyl beta-D-mannosyl phosphate + GDP</text>
        <dbReference type="Rhea" id="RHEA:21184"/>
        <dbReference type="Rhea" id="RHEA-COMP:19498"/>
        <dbReference type="Rhea" id="RHEA-COMP:19501"/>
        <dbReference type="ChEBI" id="CHEBI:57527"/>
        <dbReference type="ChEBI" id="CHEBI:57683"/>
        <dbReference type="ChEBI" id="CHEBI:58189"/>
        <dbReference type="ChEBI" id="CHEBI:58211"/>
    </reaction>
</comment>
<dbReference type="InterPro" id="IPR039528">
    <property type="entry name" value="DPM1-like"/>
</dbReference>
<keyword evidence="7" id="KW-1185">Reference proteome</keyword>
<dbReference type="EC" id="2.4.1.83" evidence="4"/>
<dbReference type="VEuPathDB" id="MicrosporidiaDB:EDEG_01070"/>
<gene>
    <name evidence="6" type="ORF">EDEG_01070</name>
</gene>
<comment type="subcellular location">
    <subcellularLocation>
        <location evidence="4">Endoplasmic reticulum</location>
    </subcellularLocation>
</comment>
<dbReference type="AlphaFoldDB" id="J9DTV3"/>
<comment type="function">
    <text evidence="4">Transfers mannose from GDP-mannose to dolichol monophosphate to form dolichol phosphate mannose (Dol-P-Man) which is the mannosyl donor in pathways leading to N-glycosylation, glycosyl phosphatidylinositol membrane anchoring, and O-mannosylation of proteins.</text>
</comment>
<evidence type="ECO:0000259" key="5">
    <source>
        <dbReference type="Pfam" id="PF00535"/>
    </source>
</evidence>
<keyword evidence="4" id="KW-0256">Endoplasmic reticulum</keyword>
<evidence type="ECO:0000313" key="6">
    <source>
        <dbReference type="EMBL" id="EJW04727.1"/>
    </source>
</evidence>
<dbReference type="FunCoup" id="J9DTV3">
    <property type="interactions" value="157"/>
</dbReference>
<dbReference type="PANTHER" id="PTHR43398">
    <property type="entry name" value="DOLICHOL-PHOSPHATE MANNOSYLTRANSFERASE SUBUNIT 1"/>
    <property type="match status" value="1"/>
</dbReference>
<dbReference type="HOGENOM" id="CLU_033536_13_3_1"/>
<dbReference type="SUPFAM" id="SSF53448">
    <property type="entry name" value="Nucleotide-diphospho-sugar transferases"/>
    <property type="match status" value="1"/>
</dbReference>
<dbReference type="GO" id="GO:0035269">
    <property type="term" value="P:protein O-linked glycosylation via mannose"/>
    <property type="evidence" value="ECO:0007669"/>
    <property type="project" value="TreeGrafter"/>
</dbReference>
<dbReference type="GO" id="GO:0006488">
    <property type="term" value="P:dolichol-linked oligosaccharide biosynthetic process"/>
    <property type="evidence" value="ECO:0007669"/>
    <property type="project" value="TreeGrafter"/>
</dbReference>
<feature type="domain" description="Glycosyltransferase 2-like" evidence="5">
    <location>
        <begin position="4"/>
        <end position="172"/>
    </location>
</feature>
<dbReference type="PANTHER" id="PTHR43398:SF1">
    <property type="entry name" value="DOLICHOL-PHOSPHATE MANNOSYLTRANSFERASE SUBUNIT 1"/>
    <property type="match status" value="1"/>
</dbReference>
<evidence type="ECO:0000256" key="3">
    <source>
        <dbReference type="ARBA" id="ARBA00022679"/>
    </source>
</evidence>